<evidence type="ECO:0000259" key="14">
    <source>
        <dbReference type="Pfam" id="PF07715"/>
    </source>
</evidence>
<dbReference type="InterPro" id="IPR037066">
    <property type="entry name" value="Plug_dom_sf"/>
</dbReference>
<name>A0A1M6ZTH6_9BACT</name>
<dbReference type="InterPro" id="IPR036942">
    <property type="entry name" value="Beta-barrel_TonB_sf"/>
</dbReference>
<dbReference type="RefSeq" id="WP_083549549.1">
    <property type="nucleotide sequence ID" value="NZ_FRBL01000003.1"/>
</dbReference>
<proteinExistence type="inferred from homology"/>
<dbReference type="STRING" id="1419482.SAMN05444266_1034"/>
<keyword evidence="3 10" id="KW-1134">Transmembrane beta strand</keyword>
<dbReference type="PANTHER" id="PTHR30069">
    <property type="entry name" value="TONB-DEPENDENT OUTER MEMBRANE RECEPTOR"/>
    <property type="match status" value="1"/>
</dbReference>
<dbReference type="OrthoDB" id="9768177at2"/>
<dbReference type="Gene3D" id="2.40.170.20">
    <property type="entry name" value="TonB-dependent receptor, beta-barrel domain"/>
    <property type="match status" value="1"/>
</dbReference>
<feature type="domain" description="TonB-dependent receptor plug" evidence="14">
    <location>
        <begin position="116"/>
        <end position="227"/>
    </location>
</feature>
<dbReference type="InterPro" id="IPR012910">
    <property type="entry name" value="Plug_dom"/>
</dbReference>
<evidence type="ECO:0000256" key="10">
    <source>
        <dbReference type="PROSITE-ProRule" id="PRU01360"/>
    </source>
</evidence>
<dbReference type="InterPro" id="IPR039426">
    <property type="entry name" value="TonB-dep_rcpt-like"/>
</dbReference>
<dbReference type="InterPro" id="IPR023996">
    <property type="entry name" value="TonB-dep_OMP_SusC/RagA"/>
</dbReference>
<dbReference type="Pfam" id="PF13715">
    <property type="entry name" value="CarbopepD_reg_2"/>
    <property type="match status" value="1"/>
</dbReference>
<evidence type="ECO:0000313" key="15">
    <source>
        <dbReference type="EMBL" id="SHL33736.1"/>
    </source>
</evidence>
<dbReference type="InterPro" id="IPR008969">
    <property type="entry name" value="CarboxyPept-like_regulatory"/>
</dbReference>
<dbReference type="Proteomes" id="UP000184420">
    <property type="component" value="Unassembled WGS sequence"/>
</dbReference>
<keyword evidence="9 10" id="KW-0998">Cell outer membrane</keyword>
<evidence type="ECO:0000256" key="7">
    <source>
        <dbReference type="ARBA" id="ARBA00023136"/>
    </source>
</evidence>
<evidence type="ECO:0000256" key="4">
    <source>
        <dbReference type="ARBA" id="ARBA00022692"/>
    </source>
</evidence>
<evidence type="ECO:0000256" key="5">
    <source>
        <dbReference type="ARBA" id="ARBA00022729"/>
    </source>
</evidence>
<dbReference type="InterPro" id="IPR000531">
    <property type="entry name" value="Beta-barrel_TonB"/>
</dbReference>
<evidence type="ECO:0000256" key="9">
    <source>
        <dbReference type="ARBA" id="ARBA00023237"/>
    </source>
</evidence>
<keyword evidence="5 12" id="KW-0732">Signal</keyword>
<dbReference type="Gene3D" id="2.170.130.10">
    <property type="entry name" value="TonB-dependent receptor, plug domain"/>
    <property type="match status" value="1"/>
</dbReference>
<evidence type="ECO:0000256" key="3">
    <source>
        <dbReference type="ARBA" id="ARBA00022452"/>
    </source>
</evidence>
<evidence type="ECO:0000256" key="1">
    <source>
        <dbReference type="ARBA" id="ARBA00004571"/>
    </source>
</evidence>
<dbReference type="GO" id="GO:0009279">
    <property type="term" value="C:cell outer membrane"/>
    <property type="evidence" value="ECO:0007669"/>
    <property type="project" value="UniProtKB-SubCell"/>
</dbReference>
<dbReference type="Pfam" id="PF07715">
    <property type="entry name" value="Plug"/>
    <property type="match status" value="1"/>
</dbReference>
<feature type="domain" description="TonB-dependent receptor-like beta-barrel" evidence="13">
    <location>
        <begin position="441"/>
        <end position="981"/>
    </location>
</feature>
<evidence type="ECO:0000256" key="8">
    <source>
        <dbReference type="ARBA" id="ARBA00023170"/>
    </source>
</evidence>
<keyword evidence="16" id="KW-1185">Reference proteome</keyword>
<dbReference type="PROSITE" id="PS52016">
    <property type="entry name" value="TONB_DEPENDENT_REC_3"/>
    <property type="match status" value="1"/>
</dbReference>
<reference evidence="15 16" key="1">
    <citation type="submission" date="2016-11" db="EMBL/GenBank/DDBJ databases">
        <authorList>
            <person name="Jaros S."/>
            <person name="Januszkiewicz K."/>
            <person name="Wedrychowicz H."/>
        </authorList>
    </citation>
    <scope>NUCLEOTIDE SEQUENCE [LARGE SCALE GENOMIC DNA]</scope>
    <source>
        <strain evidence="15 16">DSM 27406</strain>
    </source>
</reference>
<keyword evidence="4 10" id="KW-0812">Transmembrane</keyword>
<dbReference type="EMBL" id="FRBL01000003">
    <property type="protein sequence ID" value="SHL33736.1"/>
    <property type="molecule type" value="Genomic_DNA"/>
</dbReference>
<accession>A0A1M6ZTH6</accession>
<feature type="signal peptide" evidence="12">
    <location>
        <begin position="1"/>
        <end position="21"/>
    </location>
</feature>
<dbReference type="AlphaFoldDB" id="A0A1M6ZTH6"/>
<dbReference type="SUPFAM" id="SSF56935">
    <property type="entry name" value="Porins"/>
    <property type="match status" value="1"/>
</dbReference>
<evidence type="ECO:0000259" key="13">
    <source>
        <dbReference type="Pfam" id="PF00593"/>
    </source>
</evidence>
<comment type="subcellular location">
    <subcellularLocation>
        <location evidence="1 10">Cell outer membrane</location>
        <topology evidence="1 10">Multi-pass membrane protein</topology>
    </subcellularLocation>
</comment>
<feature type="chain" id="PRO_5009923412" evidence="12">
    <location>
        <begin position="22"/>
        <end position="1019"/>
    </location>
</feature>
<evidence type="ECO:0000313" key="16">
    <source>
        <dbReference type="Proteomes" id="UP000184420"/>
    </source>
</evidence>
<evidence type="ECO:0000256" key="11">
    <source>
        <dbReference type="RuleBase" id="RU003357"/>
    </source>
</evidence>
<keyword evidence="2 10" id="KW-0813">Transport</keyword>
<protein>
    <submittedName>
        <fullName evidence="15">TonB-linked outer membrane protein, SusC/RagA family</fullName>
    </submittedName>
</protein>
<dbReference type="Pfam" id="PF00593">
    <property type="entry name" value="TonB_dep_Rec_b-barrel"/>
    <property type="match status" value="1"/>
</dbReference>
<comment type="similarity">
    <text evidence="10 11">Belongs to the TonB-dependent receptor family.</text>
</comment>
<keyword evidence="8" id="KW-0675">Receptor</keyword>
<gene>
    <name evidence="15" type="ORF">SAMN05444266_1034</name>
</gene>
<dbReference type="SUPFAM" id="SSF49464">
    <property type="entry name" value="Carboxypeptidase regulatory domain-like"/>
    <property type="match status" value="1"/>
</dbReference>
<dbReference type="NCBIfam" id="TIGR04056">
    <property type="entry name" value="OMP_RagA_SusC"/>
    <property type="match status" value="1"/>
</dbReference>
<dbReference type="InterPro" id="IPR023997">
    <property type="entry name" value="TonB-dep_OMP_SusC/RagA_CS"/>
</dbReference>
<organism evidence="15 16">
    <name type="scientific">Chitinophaga jiangningensis</name>
    <dbReference type="NCBI Taxonomy" id="1419482"/>
    <lineage>
        <taxon>Bacteria</taxon>
        <taxon>Pseudomonadati</taxon>
        <taxon>Bacteroidota</taxon>
        <taxon>Chitinophagia</taxon>
        <taxon>Chitinophagales</taxon>
        <taxon>Chitinophagaceae</taxon>
        <taxon>Chitinophaga</taxon>
    </lineage>
</organism>
<dbReference type="NCBIfam" id="TIGR04057">
    <property type="entry name" value="SusC_RagA_signa"/>
    <property type="match status" value="1"/>
</dbReference>
<evidence type="ECO:0000256" key="2">
    <source>
        <dbReference type="ARBA" id="ARBA00022448"/>
    </source>
</evidence>
<dbReference type="GO" id="GO:0044718">
    <property type="term" value="P:siderophore transmembrane transport"/>
    <property type="evidence" value="ECO:0007669"/>
    <property type="project" value="TreeGrafter"/>
</dbReference>
<dbReference type="PANTHER" id="PTHR30069:SF29">
    <property type="entry name" value="HEMOGLOBIN AND HEMOGLOBIN-HAPTOGLOBIN-BINDING PROTEIN 1-RELATED"/>
    <property type="match status" value="1"/>
</dbReference>
<dbReference type="Gene3D" id="2.60.40.1120">
    <property type="entry name" value="Carboxypeptidase-like, regulatory domain"/>
    <property type="match status" value="1"/>
</dbReference>
<keyword evidence="7 10" id="KW-0472">Membrane</keyword>
<evidence type="ECO:0000256" key="6">
    <source>
        <dbReference type="ARBA" id="ARBA00023077"/>
    </source>
</evidence>
<sequence>MRKLIVLSLSLLLGGSMTAAAQQVLKGTVKDSLTKQPVPGATVKVVGSNKGATTNAAGEFELNVPANAQLQISSMGFENVIVKAALISTGPVLLKIQAVDLSSAVVVGYGTQKRATVTNAISTVSSSSLTPEKNIVSDAAKALQGRVAGVYVASTGGTPGATPNIQIRGAQSVSAAGTNPLIVIDGLIVEGNTVNLNTINPQDIESMEVLKDAASAAIYGARGSGGVIIITTKKGKTNSKPAFSLNAYTGVNNVPTSRRMLNTEEYTSAFNDARNNRLADIDKRLKDPTTPANEITQLNNEINNLKSQIAGLNMANRSTDWIDRIKNKNAPINNIQASMSGGSEKSSYYMSLGRYAEEMVWGSGNYERYTAKLDITQTVNNWLKLNGGLSINQSVLKNLSNPIATAFQARPDTPDEPVRNADGSLGYYIGMQQHPLGVMQDNKNRNKVFSYIGRLTADISFTKDLQFRSSFNASKYNSLSRDFYSPLTYLGTSSKGSTKTSGQDNFNFTFDNYFTYTKRVNKLGINAVAGYTYYSTELNAIGYDLNGYPVVDGITGAGAGSAYGSVGAIANYNIYNKELSDAFFARTGFDWEGKYLLNASLRRDGSSKLLADNRYSWFPSISGGWDIAKENFLYGNKLISQLKLRSSYGMSGNIRPLGYWDAQNLLLATSYNGLSALQINSIIGNPNIRWERTRQVDAGIDATMFGNRLTIVLDYYNKTTDGLMSSNQVSWVYGAASTPDNIGNIRNKGVDLEMGLSSKAGRKFSWKVSTNMNINKNEIISLKDSLTNYGTFVFGGPQSKAKVGQSVGSVLVYESQGVDPQTGDMIYTDRNKDGLWNTNDMITVPIAMPKFTGGTTLTFGYKGFTLDALFTYVVGNKVYDYYEQTLRSYDRDFYGAMPNMFDVVTKRWRKPGDVTDVPRAITGKHGAGQTADWNYRPSTQFIYNASYFRLRNVNLSYAVPATLISKAKINSARIYVAAQNLFTITKYIGFDPEAASNSGVVSTNVPNPQSAVIGIDVSF</sequence>
<evidence type="ECO:0000256" key="12">
    <source>
        <dbReference type="SAM" id="SignalP"/>
    </source>
</evidence>
<keyword evidence="6 11" id="KW-0798">TonB box</keyword>
<dbReference type="GO" id="GO:0015344">
    <property type="term" value="F:siderophore uptake transmembrane transporter activity"/>
    <property type="evidence" value="ECO:0007669"/>
    <property type="project" value="TreeGrafter"/>
</dbReference>